<dbReference type="SMART" id="SM00342">
    <property type="entry name" value="HTH_ARAC"/>
    <property type="match status" value="1"/>
</dbReference>
<dbReference type="GO" id="GO:0043565">
    <property type="term" value="F:sequence-specific DNA binding"/>
    <property type="evidence" value="ECO:0007669"/>
    <property type="project" value="InterPro"/>
</dbReference>
<dbReference type="PANTHER" id="PTHR43436">
    <property type="entry name" value="ARAC-FAMILY TRANSCRIPTIONAL REGULATOR"/>
    <property type="match status" value="1"/>
</dbReference>
<dbReference type="SUPFAM" id="SSF46689">
    <property type="entry name" value="Homeodomain-like"/>
    <property type="match status" value="2"/>
</dbReference>
<dbReference type="HOGENOM" id="CLU_000445_100_0_6"/>
<dbReference type="PROSITE" id="PS00041">
    <property type="entry name" value="HTH_ARAC_FAMILY_1"/>
    <property type="match status" value="1"/>
</dbReference>
<evidence type="ECO:0000256" key="1">
    <source>
        <dbReference type="ARBA" id="ARBA00023015"/>
    </source>
</evidence>
<dbReference type="RefSeq" id="WP_005271960.1">
    <property type="nucleotide sequence ID" value="NZ_KB850194.1"/>
</dbReference>
<dbReference type="OrthoDB" id="34150at2"/>
<keyword evidence="6" id="KW-1185">Reference proteome</keyword>
<feature type="domain" description="HTH araC/xylS-type" evidence="4">
    <location>
        <begin position="202"/>
        <end position="300"/>
    </location>
</feature>
<dbReference type="GO" id="GO:0003700">
    <property type="term" value="F:DNA-binding transcription factor activity"/>
    <property type="evidence" value="ECO:0007669"/>
    <property type="project" value="InterPro"/>
</dbReference>
<dbReference type="PROSITE" id="PS01124">
    <property type="entry name" value="HTH_ARAC_FAMILY_2"/>
    <property type="match status" value="1"/>
</dbReference>
<dbReference type="InterPro" id="IPR009594">
    <property type="entry name" value="Tscrpt_reg_HTH_AraC_N"/>
</dbReference>
<dbReference type="Proteomes" id="UP000013009">
    <property type="component" value="Unassembled WGS sequence"/>
</dbReference>
<dbReference type="AlphaFoldDB" id="N9R7J3"/>
<evidence type="ECO:0000256" key="3">
    <source>
        <dbReference type="ARBA" id="ARBA00023163"/>
    </source>
</evidence>
<keyword evidence="2" id="KW-0238">DNA-binding</keyword>
<dbReference type="Pfam" id="PF12833">
    <property type="entry name" value="HTH_18"/>
    <property type="match status" value="1"/>
</dbReference>
<organism evidence="5 6">
    <name type="scientific">Acinetobacter colistiniresistens</name>
    <dbReference type="NCBI Taxonomy" id="280145"/>
    <lineage>
        <taxon>Bacteria</taxon>
        <taxon>Pseudomonadati</taxon>
        <taxon>Pseudomonadota</taxon>
        <taxon>Gammaproteobacteria</taxon>
        <taxon>Moraxellales</taxon>
        <taxon>Moraxellaceae</taxon>
        <taxon>Acinetobacter</taxon>
    </lineage>
</organism>
<reference evidence="5 6" key="1">
    <citation type="submission" date="2013-02" db="EMBL/GenBank/DDBJ databases">
        <title>The Genome Sequence of Acinetobacter sp. NIPH 1859.</title>
        <authorList>
            <consortium name="The Broad Institute Genome Sequencing Platform"/>
            <consortium name="The Broad Institute Genome Sequencing Center for Infectious Disease"/>
            <person name="Cerqueira G."/>
            <person name="Feldgarden M."/>
            <person name="Courvalin P."/>
            <person name="Perichon B."/>
            <person name="Grillot-Courvalin C."/>
            <person name="Clermont D."/>
            <person name="Rocha E."/>
            <person name="Yoon E.-J."/>
            <person name="Nemec A."/>
            <person name="Walker B."/>
            <person name="Young S.K."/>
            <person name="Zeng Q."/>
            <person name="Gargeya S."/>
            <person name="Fitzgerald M."/>
            <person name="Haas B."/>
            <person name="Abouelleil A."/>
            <person name="Alvarado L."/>
            <person name="Arachchi H.M."/>
            <person name="Berlin A.M."/>
            <person name="Chapman S.B."/>
            <person name="Dewar J."/>
            <person name="Goldberg J."/>
            <person name="Griggs A."/>
            <person name="Gujja S."/>
            <person name="Hansen M."/>
            <person name="Howarth C."/>
            <person name="Imamovic A."/>
            <person name="Larimer J."/>
            <person name="McCowan C."/>
            <person name="Murphy C."/>
            <person name="Neiman D."/>
            <person name="Pearson M."/>
            <person name="Priest M."/>
            <person name="Roberts A."/>
            <person name="Saif S."/>
            <person name="Shea T."/>
            <person name="Sisk P."/>
            <person name="Sykes S."/>
            <person name="Wortman J."/>
            <person name="Nusbaum C."/>
            <person name="Birren B."/>
        </authorList>
    </citation>
    <scope>NUCLEOTIDE SEQUENCE [LARGE SCALE GENOMIC DNA]</scope>
    <source>
        <strain evidence="5 6">NIPH 1859</strain>
    </source>
</reference>
<dbReference type="InterPro" id="IPR009057">
    <property type="entry name" value="Homeodomain-like_sf"/>
</dbReference>
<accession>N9R7J3</accession>
<comment type="caution">
    <text evidence="5">The sequence shown here is derived from an EMBL/GenBank/DDBJ whole genome shotgun (WGS) entry which is preliminary data.</text>
</comment>
<dbReference type="Pfam" id="PF06719">
    <property type="entry name" value="AraC_N"/>
    <property type="match status" value="1"/>
</dbReference>
<keyword evidence="1" id="KW-0805">Transcription regulation</keyword>
<dbReference type="EMBL" id="APRZ01000012">
    <property type="protein sequence ID" value="ENX35102.1"/>
    <property type="molecule type" value="Genomic_DNA"/>
</dbReference>
<dbReference type="PATRIC" id="fig|1217695.3.peg.1357"/>
<dbReference type="Gene3D" id="1.10.10.60">
    <property type="entry name" value="Homeodomain-like"/>
    <property type="match status" value="2"/>
</dbReference>
<keyword evidence="3" id="KW-0804">Transcription</keyword>
<evidence type="ECO:0000313" key="6">
    <source>
        <dbReference type="Proteomes" id="UP000013009"/>
    </source>
</evidence>
<name>N9R7J3_9GAMM</name>
<proteinExistence type="predicted"/>
<dbReference type="InterPro" id="IPR018062">
    <property type="entry name" value="HTH_AraC-typ_CS"/>
</dbReference>
<dbReference type="InterPro" id="IPR018060">
    <property type="entry name" value="HTH_AraC"/>
</dbReference>
<evidence type="ECO:0000313" key="5">
    <source>
        <dbReference type="EMBL" id="ENX35102.1"/>
    </source>
</evidence>
<dbReference type="PANTHER" id="PTHR43436:SF1">
    <property type="entry name" value="TRANSCRIPTIONAL REGULATORY PROTEIN"/>
    <property type="match status" value="1"/>
</dbReference>
<gene>
    <name evidence="5" type="ORF">F889_01396</name>
</gene>
<evidence type="ECO:0000259" key="4">
    <source>
        <dbReference type="PROSITE" id="PS01124"/>
    </source>
</evidence>
<sequence>MYSKIGDAMDASDQTKELVKILADKVGRLVQDEDFQTEISGFSLHRRTVKQSIHCIYGLGLGIVLQGQKEVLIRDKVYGYGAGQTMLTTIDLPAISRVTQASYREPFLGMMLPLDLDLIIETVQALDNKIKLKNLPAFSIEDLDTPLINALTRLVDLIEEPQMIEQLAPIIKQEIVLRLLVGQHGVYLRNLVKATISNQHIFSVIHWLRNNFLQENCLQVAFEQANMSAATFRNQFKNITGMTPLQYQKQLRLQEARKMVLSQSLNIQQIADRVGYESQSQFIREYSRLFGSTPSRDGQR</sequence>
<protein>
    <recommendedName>
        <fullName evidence="4">HTH araC/xylS-type domain-containing protein</fullName>
    </recommendedName>
</protein>
<evidence type="ECO:0000256" key="2">
    <source>
        <dbReference type="ARBA" id="ARBA00023125"/>
    </source>
</evidence>